<dbReference type="Gene3D" id="1.25.40.10">
    <property type="entry name" value="Tetratricopeptide repeat domain"/>
    <property type="match status" value="1"/>
</dbReference>
<dbReference type="GeneID" id="78293620"/>
<keyword evidence="6" id="KW-1185">Reference proteome</keyword>
<evidence type="ECO:0000256" key="2">
    <source>
        <dbReference type="ARBA" id="ARBA00022803"/>
    </source>
</evidence>
<dbReference type="Pfam" id="PF13432">
    <property type="entry name" value="TPR_16"/>
    <property type="match status" value="2"/>
</dbReference>
<keyword evidence="1" id="KW-0677">Repeat</keyword>
<dbReference type="SMART" id="SM00028">
    <property type="entry name" value="TPR"/>
    <property type="match status" value="4"/>
</dbReference>
<evidence type="ECO:0000313" key="6">
    <source>
        <dbReference type="Proteomes" id="UP000245959"/>
    </source>
</evidence>
<reference evidence="5 6" key="1">
    <citation type="submission" date="2018-04" db="EMBL/GenBank/DDBJ databases">
        <title>Genomic Encyclopedia of Type Strains, Phase IV (KMG-IV): sequencing the most valuable type-strain genomes for metagenomic binning, comparative biology and taxonomic classification.</title>
        <authorList>
            <person name="Goeker M."/>
        </authorList>
    </citation>
    <scope>NUCLEOTIDE SEQUENCE [LARGE SCALE GENOMIC DNA]</scope>
    <source>
        <strain evidence="5 6">DSM 14823</strain>
    </source>
</reference>
<evidence type="ECO:0000313" key="5">
    <source>
        <dbReference type="EMBL" id="PVY45889.1"/>
    </source>
</evidence>
<proteinExistence type="predicted"/>
<dbReference type="AlphaFoldDB" id="A0A2U1BB57"/>
<feature type="repeat" description="TPR" evidence="3">
    <location>
        <begin position="146"/>
        <end position="179"/>
    </location>
</feature>
<evidence type="ECO:0000313" key="4">
    <source>
        <dbReference type="EMBL" id="NMD87004.1"/>
    </source>
</evidence>
<dbReference type="InterPro" id="IPR019734">
    <property type="entry name" value="TPR_rpt"/>
</dbReference>
<evidence type="ECO:0000256" key="1">
    <source>
        <dbReference type="ARBA" id="ARBA00022737"/>
    </source>
</evidence>
<dbReference type="Proteomes" id="UP000245959">
    <property type="component" value="Unassembled WGS sequence"/>
</dbReference>
<dbReference type="RefSeq" id="WP_116882285.1">
    <property type="nucleotide sequence ID" value="NZ_CABMMC010000028.1"/>
</dbReference>
<dbReference type="EMBL" id="JABAEW010000017">
    <property type="protein sequence ID" value="NMD87004.1"/>
    <property type="molecule type" value="Genomic_DNA"/>
</dbReference>
<accession>A0A2U1BB57</accession>
<evidence type="ECO:0000256" key="3">
    <source>
        <dbReference type="PROSITE-ProRule" id="PRU00339"/>
    </source>
</evidence>
<dbReference type="SUPFAM" id="SSF48452">
    <property type="entry name" value="TPR-like"/>
    <property type="match status" value="1"/>
</dbReference>
<reference evidence="4 7" key="2">
    <citation type="submission" date="2020-04" db="EMBL/GenBank/DDBJ databases">
        <authorList>
            <person name="Hitch T.C.A."/>
            <person name="Wylensek D."/>
            <person name="Clavel T."/>
        </authorList>
    </citation>
    <scope>NUCLEOTIDE SEQUENCE [LARGE SCALE GENOMIC DNA]</scope>
    <source>
        <strain evidence="4 7">COR2-253-APC-1A</strain>
    </source>
</reference>
<dbReference type="OrthoDB" id="368916at2"/>
<dbReference type="PANTHER" id="PTHR45586">
    <property type="entry name" value="TPR REPEAT-CONTAINING PROTEIN PA4667"/>
    <property type="match status" value="1"/>
</dbReference>
<gene>
    <name evidence="5" type="ORF">C8D82_10183</name>
    <name evidence="4" type="ORF">HF882_10450</name>
</gene>
<dbReference type="InterPro" id="IPR051012">
    <property type="entry name" value="CellSynth/LPSAsmb/PSIAsmb"/>
</dbReference>
<comment type="caution">
    <text evidence="5">The sequence shown here is derived from an EMBL/GenBank/DDBJ whole genome shotgun (WGS) entry which is preliminary data.</text>
</comment>
<dbReference type="PANTHER" id="PTHR45586:SF1">
    <property type="entry name" value="LIPOPOLYSACCHARIDE ASSEMBLY PROTEIN B"/>
    <property type="match status" value="1"/>
</dbReference>
<sequence length="207" mass="23406">MNRRFLIPAFLLAMIVAATGIVIWTYDGPASAPQSLSSSQAKLAWQLRSQANTLIQGRKFLEAERVLSRLLKLEPDNVSAQRLLAVCCYENGQYDRAADLFRFFLIRNGGDAAARNNLGMTLIRMRNIEAGITELLRALRKDGKTPYFEYNISRAYRELGRMDKAEEYYLRAVENSKGNSSLPPDVICIPRNNWVAPVQSEVTDEQD</sequence>
<dbReference type="PROSITE" id="PS50005">
    <property type="entry name" value="TPR"/>
    <property type="match status" value="1"/>
</dbReference>
<keyword evidence="2 3" id="KW-0802">TPR repeat</keyword>
<name>A0A2U1BB57_9BACT</name>
<dbReference type="InterPro" id="IPR011990">
    <property type="entry name" value="TPR-like_helical_dom_sf"/>
</dbReference>
<organism evidence="5 6">
    <name type="scientific">Victivallis vadensis</name>
    <dbReference type="NCBI Taxonomy" id="172901"/>
    <lineage>
        <taxon>Bacteria</taxon>
        <taxon>Pseudomonadati</taxon>
        <taxon>Lentisphaerota</taxon>
        <taxon>Lentisphaeria</taxon>
        <taxon>Victivallales</taxon>
        <taxon>Victivallaceae</taxon>
        <taxon>Victivallis</taxon>
    </lineage>
</organism>
<dbReference type="EMBL" id="QEKH01000001">
    <property type="protein sequence ID" value="PVY45889.1"/>
    <property type="molecule type" value="Genomic_DNA"/>
</dbReference>
<evidence type="ECO:0000313" key="7">
    <source>
        <dbReference type="Proteomes" id="UP000576225"/>
    </source>
</evidence>
<protein>
    <submittedName>
        <fullName evidence="5">Tetratricopeptide repeat protein</fullName>
    </submittedName>
</protein>
<dbReference type="Proteomes" id="UP000576225">
    <property type="component" value="Unassembled WGS sequence"/>
</dbReference>